<dbReference type="InterPro" id="IPR011051">
    <property type="entry name" value="RmlC_Cupin_sf"/>
</dbReference>
<dbReference type="PANTHER" id="PTHR35848:SF6">
    <property type="entry name" value="CUPIN TYPE-2 DOMAIN-CONTAINING PROTEIN"/>
    <property type="match status" value="1"/>
</dbReference>
<protein>
    <recommendedName>
        <fullName evidence="2">Cupin type-2 domain-containing protein</fullName>
    </recommendedName>
</protein>
<dbReference type="AlphaFoldDB" id="A0A2U2PBQ9"/>
<dbReference type="EMBL" id="QEAS01000020">
    <property type="protein sequence ID" value="PWG78800.1"/>
    <property type="molecule type" value="Genomic_DNA"/>
</dbReference>
<keyword evidence="4" id="KW-1185">Reference proteome</keyword>
<comment type="caution">
    <text evidence="3">The sequence shown here is derived from an EMBL/GenBank/DDBJ whole genome shotgun (WGS) entry which is preliminary data.</text>
</comment>
<organism evidence="3 4">
    <name type="scientific">Pararcticibacter amylolyticus</name>
    <dbReference type="NCBI Taxonomy" id="2173175"/>
    <lineage>
        <taxon>Bacteria</taxon>
        <taxon>Pseudomonadati</taxon>
        <taxon>Bacteroidota</taxon>
        <taxon>Sphingobacteriia</taxon>
        <taxon>Sphingobacteriales</taxon>
        <taxon>Sphingobacteriaceae</taxon>
        <taxon>Pararcticibacter</taxon>
    </lineage>
</organism>
<gene>
    <name evidence="3" type="ORF">DDR33_20460</name>
</gene>
<dbReference type="InterPro" id="IPR014710">
    <property type="entry name" value="RmlC-like_jellyroll"/>
</dbReference>
<proteinExistence type="predicted"/>
<dbReference type="Proteomes" id="UP000245647">
    <property type="component" value="Unassembled WGS sequence"/>
</dbReference>
<dbReference type="PANTHER" id="PTHR35848">
    <property type="entry name" value="OXALATE-BINDING PROTEIN"/>
    <property type="match status" value="1"/>
</dbReference>
<dbReference type="Pfam" id="PF07883">
    <property type="entry name" value="Cupin_2"/>
    <property type="match status" value="1"/>
</dbReference>
<feature type="domain" description="Cupin type-2" evidence="2">
    <location>
        <begin position="96"/>
        <end position="158"/>
    </location>
</feature>
<keyword evidence="1" id="KW-0479">Metal-binding</keyword>
<dbReference type="RefSeq" id="WP_109417658.1">
    <property type="nucleotide sequence ID" value="NZ_QEAS01000020.1"/>
</dbReference>
<dbReference type="GO" id="GO:0046872">
    <property type="term" value="F:metal ion binding"/>
    <property type="evidence" value="ECO:0007669"/>
    <property type="project" value="UniProtKB-KW"/>
</dbReference>
<evidence type="ECO:0000256" key="1">
    <source>
        <dbReference type="ARBA" id="ARBA00022723"/>
    </source>
</evidence>
<dbReference type="Gene3D" id="2.60.120.10">
    <property type="entry name" value="Jelly Rolls"/>
    <property type="match status" value="1"/>
</dbReference>
<accession>A0A2U2PBQ9</accession>
<evidence type="ECO:0000313" key="3">
    <source>
        <dbReference type="EMBL" id="PWG78800.1"/>
    </source>
</evidence>
<dbReference type="SUPFAM" id="SSF51182">
    <property type="entry name" value="RmlC-like cupins"/>
    <property type="match status" value="1"/>
</dbReference>
<reference evidence="3 4" key="1">
    <citation type="submission" date="2018-04" db="EMBL/GenBank/DDBJ databases">
        <title>Pedobacter chongqingensis sp. nov., isolated from a rottenly hemp rope.</title>
        <authorList>
            <person name="Cai Y."/>
        </authorList>
    </citation>
    <scope>NUCLEOTIDE SEQUENCE [LARGE SCALE GENOMIC DNA]</scope>
    <source>
        <strain evidence="3 4">FJ4-8</strain>
    </source>
</reference>
<dbReference type="InterPro" id="IPR013096">
    <property type="entry name" value="Cupin_2"/>
</dbReference>
<dbReference type="InterPro" id="IPR051610">
    <property type="entry name" value="GPI/OXD"/>
</dbReference>
<evidence type="ECO:0000259" key="2">
    <source>
        <dbReference type="Pfam" id="PF07883"/>
    </source>
</evidence>
<evidence type="ECO:0000313" key="4">
    <source>
        <dbReference type="Proteomes" id="UP000245647"/>
    </source>
</evidence>
<sequence length="166" mass="18841">MDRRTGVSNQREGICHRRNDPIILYLFTMGFLPGKFHFPGPLFSERKIMQDEQKRLIYTNISSIVPIPTSHTSGLKQILCKGFNEKMQVKQIAVGILQKGEVIPPHSHPDMDECYYVLEGEGTFHIDGTTYPATTGAFFNIPARSFHSIECSSSLRFLYSCLMLIP</sequence>
<name>A0A2U2PBQ9_9SPHI</name>